<organism evidence="1 2">
    <name type="scientific">Meloidogyne enterolobii</name>
    <name type="common">Root-knot nematode worm</name>
    <name type="synonym">Meloidogyne mayaguensis</name>
    <dbReference type="NCBI Taxonomy" id="390850"/>
    <lineage>
        <taxon>Eukaryota</taxon>
        <taxon>Metazoa</taxon>
        <taxon>Ecdysozoa</taxon>
        <taxon>Nematoda</taxon>
        <taxon>Chromadorea</taxon>
        <taxon>Rhabditida</taxon>
        <taxon>Tylenchina</taxon>
        <taxon>Tylenchomorpha</taxon>
        <taxon>Tylenchoidea</taxon>
        <taxon>Meloidogynidae</taxon>
        <taxon>Meloidogyninae</taxon>
        <taxon>Meloidogyne</taxon>
    </lineage>
</organism>
<dbReference type="AlphaFoldDB" id="A0A6V7UWY0"/>
<reference evidence="1 2" key="1">
    <citation type="submission" date="2020-08" db="EMBL/GenBank/DDBJ databases">
        <authorList>
            <person name="Koutsovoulos G."/>
            <person name="Danchin GJ E."/>
        </authorList>
    </citation>
    <scope>NUCLEOTIDE SEQUENCE [LARGE SCALE GENOMIC DNA]</scope>
</reference>
<sequence>MKNTTKNVQNLLSKELIYELIRFIPFNLKWDNTLISKFFNFLIIKFQRKWRIYINKLRNTTAQMLNDMMIKISGIKDPGSHINIQGVVCLNNHLDG</sequence>
<name>A0A6V7UWY0_MELEN</name>
<proteinExistence type="predicted"/>
<gene>
    <name evidence="1" type="ORF">MENT_LOCUS18493</name>
</gene>
<protein>
    <submittedName>
        <fullName evidence="1">Uncharacterized protein</fullName>
    </submittedName>
</protein>
<comment type="caution">
    <text evidence="1">The sequence shown here is derived from an EMBL/GenBank/DDBJ whole genome shotgun (WGS) entry which is preliminary data.</text>
</comment>
<evidence type="ECO:0000313" key="2">
    <source>
        <dbReference type="Proteomes" id="UP000580250"/>
    </source>
</evidence>
<evidence type="ECO:0000313" key="1">
    <source>
        <dbReference type="EMBL" id="CAD2167213.1"/>
    </source>
</evidence>
<accession>A0A6V7UWY0</accession>
<dbReference type="EMBL" id="CAJEWN010000125">
    <property type="protein sequence ID" value="CAD2167213.1"/>
    <property type="molecule type" value="Genomic_DNA"/>
</dbReference>
<dbReference type="Proteomes" id="UP000580250">
    <property type="component" value="Unassembled WGS sequence"/>
</dbReference>